<dbReference type="GO" id="GO:0005739">
    <property type="term" value="C:mitochondrion"/>
    <property type="evidence" value="ECO:0007669"/>
    <property type="project" value="UniProtKB-SubCell"/>
</dbReference>
<evidence type="ECO:0000256" key="4">
    <source>
        <dbReference type="ARBA" id="ARBA00022989"/>
    </source>
</evidence>
<keyword evidence="3" id="KW-0812">Transmembrane</keyword>
<dbReference type="EMBL" id="MTSL01000168">
    <property type="protein sequence ID" value="PJF17631.1"/>
    <property type="molecule type" value="Genomic_DNA"/>
</dbReference>
<evidence type="ECO:0000256" key="1">
    <source>
        <dbReference type="ARBA" id="ARBA00004173"/>
    </source>
</evidence>
<keyword evidence="4" id="KW-1133">Transmembrane helix</keyword>
<dbReference type="Pfam" id="PF07798">
    <property type="entry name" value="CCDC90-like"/>
    <property type="match status" value="1"/>
</dbReference>
<comment type="subcellular location">
    <subcellularLocation>
        <location evidence="2">Membrane</location>
    </subcellularLocation>
    <subcellularLocation>
        <location evidence="1">Mitochondrion</location>
    </subcellularLocation>
</comment>
<comment type="caution">
    <text evidence="8">The sequence shown here is derived from an EMBL/GenBank/DDBJ whole genome shotgun (WGS) entry which is preliminary data.</text>
</comment>
<proteinExistence type="predicted"/>
<keyword evidence="9" id="KW-1185">Reference proteome</keyword>
<dbReference type="Proteomes" id="UP000240830">
    <property type="component" value="Unassembled WGS sequence"/>
</dbReference>
<dbReference type="InterPro" id="IPR024461">
    <property type="entry name" value="CCDC90-like"/>
</dbReference>
<evidence type="ECO:0000313" key="8">
    <source>
        <dbReference type="EMBL" id="PJF17631.1"/>
    </source>
</evidence>
<gene>
    <name evidence="8" type="ORF">PSACC_02576</name>
</gene>
<organism evidence="8 9">
    <name type="scientific">Paramicrosporidium saccamoebae</name>
    <dbReference type="NCBI Taxonomy" id="1246581"/>
    <lineage>
        <taxon>Eukaryota</taxon>
        <taxon>Fungi</taxon>
        <taxon>Fungi incertae sedis</taxon>
        <taxon>Cryptomycota</taxon>
        <taxon>Cryptomycota incertae sedis</taxon>
        <taxon>Paramicrosporidium</taxon>
    </lineage>
</organism>
<evidence type="ECO:0000256" key="6">
    <source>
        <dbReference type="ARBA" id="ARBA00023128"/>
    </source>
</evidence>
<evidence type="ECO:0000313" key="9">
    <source>
        <dbReference type="Proteomes" id="UP000240830"/>
    </source>
</evidence>
<keyword evidence="6" id="KW-0496">Mitochondrion</keyword>
<dbReference type="OrthoDB" id="889336at2759"/>
<accession>A0A2H9TIQ4</accession>
<evidence type="ECO:0008006" key="10">
    <source>
        <dbReference type="Google" id="ProtNLM"/>
    </source>
</evidence>
<evidence type="ECO:0000256" key="3">
    <source>
        <dbReference type="ARBA" id="ARBA00022692"/>
    </source>
</evidence>
<dbReference type="AlphaFoldDB" id="A0A2H9TIQ4"/>
<evidence type="ECO:0000256" key="2">
    <source>
        <dbReference type="ARBA" id="ARBA00004370"/>
    </source>
</evidence>
<protein>
    <recommendedName>
        <fullName evidence="10">DUF1640-domain-containing protein</fullName>
    </recommendedName>
</protein>
<dbReference type="GO" id="GO:0016020">
    <property type="term" value="C:membrane"/>
    <property type="evidence" value="ECO:0007669"/>
    <property type="project" value="UniProtKB-SubCell"/>
</dbReference>
<name>A0A2H9TIQ4_9FUNG</name>
<keyword evidence="5" id="KW-0175">Coiled coil</keyword>
<sequence>MLSRRIVYKFSTLPFRDELVTLLQTEKFERTEAEKMIDAIDAAVQESESASHIQFDEYQRRVEHERRELLKTETLGNTALNKDYEFLLGEISRTQQRIKEETQHLESSVKLDLNLERKRRADLMAEVDGKAAEVGRYLGQKTEEIQKNLQAVSRQAMTAIGSSAAALLFGFLVYKLSQN</sequence>
<reference evidence="8 9" key="1">
    <citation type="submission" date="2016-10" db="EMBL/GenBank/DDBJ databases">
        <title>The genome of Paramicrosporidium saccamoebae is the missing link in understanding Cryptomycota and Microsporidia evolution.</title>
        <authorList>
            <person name="Quandt C.A."/>
            <person name="Beaudet D."/>
            <person name="Corsaro D."/>
            <person name="Michel R."/>
            <person name="Corradi N."/>
            <person name="James T."/>
        </authorList>
    </citation>
    <scope>NUCLEOTIDE SEQUENCE [LARGE SCALE GENOMIC DNA]</scope>
    <source>
        <strain evidence="8 9">KSL3</strain>
    </source>
</reference>
<evidence type="ECO:0000256" key="7">
    <source>
        <dbReference type="ARBA" id="ARBA00023136"/>
    </source>
</evidence>
<keyword evidence="7" id="KW-0472">Membrane</keyword>
<evidence type="ECO:0000256" key="5">
    <source>
        <dbReference type="ARBA" id="ARBA00023054"/>
    </source>
</evidence>